<dbReference type="EMBL" id="JARTLI010000036">
    <property type="protein sequence ID" value="MED5052893.1"/>
    <property type="molecule type" value="Genomic_DNA"/>
</dbReference>
<accession>A0ABD5IX16</accession>
<keyword evidence="2" id="KW-0472">Membrane</keyword>
<evidence type="ECO:0000313" key="4">
    <source>
        <dbReference type="Proteomes" id="UP001339962"/>
    </source>
</evidence>
<protein>
    <submittedName>
        <fullName evidence="3">YndM family protein</fullName>
    </submittedName>
</protein>
<evidence type="ECO:0000256" key="2">
    <source>
        <dbReference type="SAM" id="Phobius"/>
    </source>
</evidence>
<feature type="transmembrane region" description="Helical" evidence="2">
    <location>
        <begin position="59"/>
        <end position="77"/>
    </location>
</feature>
<feature type="transmembrane region" description="Helical" evidence="2">
    <location>
        <begin position="7"/>
        <end position="27"/>
    </location>
</feature>
<dbReference type="Pfam" id="PF10710">
    <property type="entry name" value="DUF2512"/>
    <property type="match status" value="1"/>
</dbReference>
<name>A0ABD5IX16_9BACL</name>
<dbReference type="InterPro" id="IPR019649">
    <property type="entry name" value="DUF2512"/>
</dbReference>
<evidence type="ECO:0000256" key="1">
    <source>
        <dbReference type="SAM" id="MobiDB-lite"/>
    </source>
</evidence>
<reference evidence="3 4" key="1">
    <citation type="submission" date="2023-03" db="EMBL/GenBank/DDBJ databases">
        <title>Bacillus Genome Sequencing.</title>
        <authorList>
            <person name="Dunlap C."/>
        </authorList>
    </citation>
    <scope>NUCLEOTIDE SEQUENCE [LARGE SCALE GENOMIC DNA]</scope>
    <source>
        <strain evidence="3 4">NRS-38</strain>
    </source>
</reference>
<feature type="region of interest" description="Disordered" evidence="1">
    <location>
        <begin position="125"/>
        <end position="149"/>
    </location>
</feature>
<feature type="transmembrane region" description="Helical" evidence="2">
    <location>
        <begin position="33"/>
        <end position="52"/>
    </location>
</feature>
<sequence>MKHILSLVIKYILLTTIFFSIIPLFLRVSTAELLWLSLVMTCFAYAIGDLWILTRFGNLSATIADFGLVFFGLWIGVGSFYTASAAVLNASFFTALLVALGEAPFHAYMQQIVLRDGKVAEKRPAKPLIPSVQMETAEELDPNHKNPKS</sequence>
<keyword evidence="2" id="KW-1133">Transmembrane helix</keyword>
<evidence type="ECO:0000313" key="3">
    <source>
        <dbReference type="EMBL" id="MED5052893.1"/>
    </source>
</evidence>
<organism evidence="3 4">
    <name type="scientific">Anoxybacteroides rupiense</name>
    <dbReference type="NCBI Taxonomy" id="311460"/>
    <lineage>
        <taxon>Bacteria</taxon>
        <taxon>Bacillati</taxon>
        <taxon>Bacillota</taxon>
        <taxon>Bacilli</taxon>
        <taxon>Bacillales</taxon>
        <taxon>Anoxybacillaceae</taxon>
        <taxon>Anoxybacteroides</taxon>
    </lineage>
</organism>
<keyword evidence="2" id="KW-0812">Transmembrane</keyword>
<dbReference type="Proteomes" id="UP001339962">
    <property type="component" value="Unassembled WGS sequence"/>
</dbReference>
<proteinExistence type="predicted"/>
<gene>
    <name evidence="3" type="ORF">P9850_13865</name>
</gene>
<comment type="caution">
    <text evidence="3">The sequence shown here is derived from an EMBL/GenBank/DDBJ whole genome shotgun (WGS) entry which is preliminary data.</text>
</comment>
<dbReference type="RefSeq" id="WP_328219128.1">
    <property type="nucleotide sequence ID" value="NZ_JARTLI010000036.1"/>
</dbReference>
<dbReference type="AlphaFoldDB" id="A0ABD5IX16"/>